<feature type="transmembrane region" description="Helical" evidence="1">
    <location>
        <begin position="47"/>
        <end position="65"/>
    </location>
</feature>
<dbReference type="InterPro" id="IPR021455">
    <property type="entry name" value="DUF3106"/>
</dbReference>
<keyword evidence="1" id="KW-0812">Transmembrane</keyword>
<dbReference type="Pfam" id="PF11304">
    <property type="entry name" value="DUF3106"/>
    <property type="match status" value="1"/>
</dbReference>
<accession>A0A7C1B0I0</accession>
<dbReference type="Proteomes" id="UP000886355">
    <property type="component" value="Unassembled WGS sequence"/>
</dbReference>
<keyword evidence="1" id="KW-1133">Transmembrane helix</keyword>
<organism evidence="2">
    <name type="scientific">Thermodesulforhabdus norvegica</name>
    <dbReference type="NCBI Taxonomy" id="39841"/>
    <lineage>
        <taxon>Bacteria</taxon>
        <taxon>Pseudomonadati</taxon>
        <taxon>Thermodesulfobacteriota</taxon>
        <taxon>Syntrophobacteria</taxon>
        <taxon>Syntrophobacterales</taxon>
        <taxon>Thermodesulforhabdaceae</taxon>
        <taxon>Thermodesulforhabdus</taxon>
    </lineage>
</organism>
<proteinExistence type="predicted"/>
<name>A0A7C1B0I0_9BACT</name>
<dbReference type="EMBL" id="DQZW01000022">
    <property type="protein sequence ID" value="HDL89361.1"/>
    <property type="molecule type" value="Genomic_DNA"/>
</dbReference>
<evidence type="ECO:0000256" key="1">
    <source>
        <dbReference type="SAM" id="Phobius"/>
    </source>
</evidence>
<gene>
    <name evidence="2" type="ORF">ENG14_00475</name>
</gene>
<comment type="caution">
    <text evidence="2">The sequence shown here is derived from an EMBL/GenBank/DDBJ whole genome shotgun (WGS) entry which is preliminary data.</text>
</comment>
<sequence length="166" mass="20711">MCWKNWSRLLTVRRVNTVQSAESTLGWHGVMKYILNFFRRSDYNPRVSVIILCWLLVFCSGGFSFCLENYYVYTQGESQILAFRYFENSDQYRRWEKLSPQERESLRRRYEHYKQLPPEKQQLLKRRYEQWKNLSESERKRLRYYLRNWDKLTPSERNTILRYFKQ</sequence>
<keyword evidence="1" id="KW-0472">Membrane</keyword>
<protein>
    <submittedName>
        <fullName evidence="2">DUF3106 domain-containing protein</fullName>
    </submittedName>
</protein>
<evidence type="ECO:0000313" key="2">
    <source>
        <dbReference type="EMBL" id="HDL89361.1"/>
    </source>
</evidence>
<dbReference type="AlphaFoldDB" id="A0A7C1B0I0"/>
<reference evidence="2" key="1">
    <citation type="journal article" date="2020" name="mSystems">
        <title>Genome- and Community-Level Interaction Insights into Carbon Utilization and Element Cycling Functions of Hydrothermarchaeota in Hydrothermal Sediment.</title>
        <authorList>
            <person name="Zhou Z."/>
            <person name="Liu Y."/>
            <person name="Xu W."/>
            <person name="Pan J."/>
            <person name="Luo Z.H."/>
            <person name="Li M."/>
        </authorList>
    </citation>
    <scope>NUCLEOTIDE SEQUENCE [LARGE SCALE GENOMIC DNA]</scope>
    <source>
        <strain evidence="2">HyVt-19</strain>
    </source>
</reference>